<dbReference type="EMBL" id="ATLV01019093">
    <property type="status" value="NOT_ANNOTATED_CDS"/>
    <property type="molecule type" value="Genomic_DNA"/>
</dbReference>
<feature type="compositionally biased region" description="Low complexity" evidence="1">
    <location>
        <begin position="368"/>
        <end position="377"/>
    </location>
</feature>
<dbReference type="EMBL" id="KE525262">
    <property type="protein sequence ID" value="KFB43620.1"/>
    <property type="molecule type" value="Genomic_DNA"/>
</dbReference>
<dbReference type="STRING" id="74873.A0A084W076"/>
<evidence type="ECO:0000313" key="4">
    <source>
        <dbReference type="EnsemblMetazoa" id="ASIC011561-PA"/>
    </source>
</evidence>
<dbReference type="GO" id="GO:1990817">
    <property type="term" value="F:poly(A) RNA polymerase activity"/>
    <property type="evidence" value="ECO:0007669"/>
    <property type="project" value="TreeGrafter"/>
</dbReference>
<sequence length="730" mass="80671">MGTALAGGGKHFNKVQSNGYGYRKNYQHYHNHSVGGGHGQYYDHVGMSHQQQTSIPQQHHKQQHLHRNLVYVRGYDRGHGAVLPPDARGVGKKEQEPEGSSSMGRTPSSPKSEESSDIDINPTGDQDKPCPITDSEDDIIPCGIDAEVATEIQEKSVLPDDEEFELKELCDVPRSSSSSSMISIPSTESSVISSTISQTQLLESTNASIHEYDSDSSHSSDFHDGTDRYSKYGQMSCGQVYRSSSSTSGISSSATNPHSNEFIPSIPSSLRASPAGMSELIVRSHSYHGSHQNLTAYGSVRSAGEANSPIGSPTGTLRSASGTQSVPIFGELFANTSHNHNQHSIQFTGSHSATVSFGSSSSLEMALHSSSSSLPASSVPPNDGQSMQSGHPRKRSQSGRTSPAMMQEQFRSTVACYSGHKKGQGQHGNNGFRKSNQLPMNYAHRTSLPTDFQYTPADRFILRANDIELKIPPGRLSNGSVWDRLSEGIWGKFCGAQQTAVKYLEKMQLWRDLYICIKQGFPKYGLYLVGSTISGFGADNSDVDMCLVSRHTGPGYYDARNEALQNLTLVKNYFVSLASSTFDKFCLIQAKVPILRFQDSKNGIEVDLNYNNCVGIRNTHLLHCYSQMDWRVRPLVLVVKLWAQHHNINDAKNMTISSYSLVLMVIHFLQYGVRPSVLPCLHSMHPEKFMKIIDINSIEMIESIEPYQTDNKETLGELLLHFLEYYKDFE</sequence>
<organism evidence="3">
    <name type="scientific">Anopheles sinensis</name>
    <name type="common">Mosquito</name>
    <dbReference type="NCBI Taxonomy" id="74873"/>
    <lineage>
        <taxon>Eukaryota</taxon>
        <taxon>Metazoa</taxon>
        <taxon>Ecdysozoa</taxon>
        <taxon>Arthropoda</taxon>
        <taxon>Hexapoda</taxon>
        <taxon>Insecta</taxon>
        <taxon>Pterygota</taxon>
        <taxon>Neoptera</taxon>
        <taxon>Endopterygota</taxon>
        <taxon>Diptera</taxon>
        <taxon>Nematocera</taxon>
        <taxon>Culicoidea</taxon>
        <taxon>Culicidae</taxon>
        <taxon>Anophelinae</taxon>
        <taxon>Anopheles</taxon>
    </lineage>
</organism>
<feature type="compositionally biased region" description="Polar residues" evidence="1">
    <location>
        <begin position="309"/>
        <end position="322"/>
    </location>
</feature>
<dbReference type="PANTHER" id="PTHR12271:SF40">
    <property type="entry name" value="POLY(A) RNA POLYMERASE GLD2"/>
    <property type="match status" value="1"/>
</dbReference>
<name>A0A084W076_ANOSI</name>
<feature type="compositionally biased region" description="Polar residues" evidence="1">
    <location>
        <begin position="98"/>
        <end position="110"/>
    </location>
</feature>
<dbReference type="Gene3D" id="1.10.1410.10">
    <property type="match status" value="1"/>
</dbReference>
<dbReference type="InterPro" id="IPR043519">
    <property type="entry name" value="NT_sf"/>
</dbReference>
<evidence type="ECO:0000256" key="1">
    <source>
        <dbReference type="SAM" id="MobiDB-lite"/>
    </source>
</evidence>
<feature type="region of interest" description="Disordered" evidence="1">
    <location>
        <begin position="303"/>
        <end position="322"/>
    </location>
</feature>
<feature type="compositionally biased region" description="Polar residues" evidence="1">
    <location>
        <begin position="379"/>
        <end position="389"/>
    </location>
</feature>
<dbReference type="AlphaFoldDB" id="A0A084W076"/>
<evidence type="ECO:0000259" key="2">
    <source>
        <dbReference type="Pfam" id="PF22600"/>
    </source>
</evidence>
<protein>
    <submittedName>
        <fullName evidence="3">AGAP001130-PA-like protein</fullName>
    </submittedName>
</protein>
<feature type="region of interest" description="Disordered" evidence="1">
    <location>
        <begin position="77"/>
        <end position="138"/>
    </location>
</feature>
<dbReference type="GO" id="GO:0031123">
    <property type="term" value="P:RNA 3'-end processing"/>
    <property type="evidence" value="ECO:0007669"/>
    <property type="project" value="TreeGrafter"/>
</dbReference>
<feature type="region of interest" description="Disordered" evidence="1">
    <location>
        <begin position="368"/>
        <end position="406"/>
    </location>
</feature>
<dbReference type="SUPFAM" id="SSF81301">
    <property type="entry name" value="Nucleotidyltransferase"/>
    <property type="match status" value="1"/>
</dbReference>
<reference evidence="4" key="2">
    <citation type="submission" date="2020-05" db="UniProtKB">
        <authorList>
            <consortium name="EnsemblMetazoa"/>
        </authorList>
    </citation>
    <scope>IDENTIFICATION</scope>
</reference>
<keyword evidence="5" id="KW-1185">Reference proteome</keyword>
<dbReference type="Proteomes" id="UP000030765">
    <property type="component" value="Unassembled WGS sequence"/>
</dbReference>
<dbReference type="InterPro" id="IPR054708">
    <property type="entry name" value="MTPAP-like_central"/>
</dbReference>
<gene>
    <name evidence="3" type="ORF">ZHAS_00011561</name>
</gene>
<dbReference type="CDD" id="cd05402">
    <property type="entry name" value="NT_PAP_TUTase"/>
    <property type="match status" value="1"/>
</dbReference>
<dbReference type="EnsemblMetazoa" id="ASIC011561-RA">
    <property type="protein sequence ID" value="ASIC011561-PA"/>
    <property type="gene ID" value="ASIC011561"/>
</dbReference>
<feature type="domain" description="Poly(A) RNA polymerase mitochondrial-like central palm" evidence="2">
    <location>
        <begin position="485"/>
        <end position="627"/>
    </location>
</feature>
<dbReference type="PANTHER" id="PTHR12271">
    <property type="entry name" value="POLY A POLYMERASE CID PAP -RELATED"/>
    <property type="match status" value="1"/>
</dbReference>
<evidence type="ECO:0000313" key="3">
    <source>
        <dbReference type="EMBL" id="KFB43620.1"/>
    </source>
</evidence>
<dbReference type="VEuPathDB" id="VectorBase:ASIS018863"/>
<dbReference type="VEuPathDB" id="VectorBase:ASIC011561"/>
<reference evidence="3 5" key="1">
    <citation type="journal article" date="2014" name="BMC Genomics">
        <title>Genome sequence of Anopheles sinensis provides insight into genetics basis of mosquito competence for malaria parasites.</title>
        <authorList>
            <person name="Zhou D."/>
            <person name="Zhang D."/>
            <person name="Ding G."/>
            <person name="Shi L."/>
            <person name="Hou Q."/>
            <person name="Ye Y."/>
            <person name="Xu Y."/>
            <person name="Zhou H."/>
            <person name="Xiong C."/>
            <person name="Li S."/>
            <person name="Yu J."/>
            <person name="Hong S."/>
            <person name="Yu X."/>
            <person name="Zou P."/>
            <person name="Chen C."/>
            <person name="Chang X."/>
            <person name="Wang W."/>
            <person name="Lv Y."/>
            <person name="Sun Y."/>
            <person name="Ma L."/>
            <person name="Shen B."/>
            <person name="Zhu C."/>
        </authorList>
    </citation>
    <scope>NUCLEOTIDE SEQUENCE [LARGE SCALE GENOMIC DNA]</scope>
</reference>
<dbReference type="Pfam" id="PF22600">
    <property type="entry name" value="MTPAP-like_central"/>
    <property type="match status" value="1"/>
</dbReference>
<evidence type="ECO:0000313" key="5">
    <source>
        <dbReference type="Proteomes" id="UP000030765"/>
    </source>
</evidence>
<proteinExistence type="predicted"/>
<dbReference type="OrthoDB" id="2274644at2759"/>
<dbReference type="Gene3D" id="3.30.460.10">
    <property type="entry name" value="Beta Polymerase, domain 2"/>
    <property type="match status" value="1"/>
</dbReference>
<accession>A0A084W076</accession>
<dbReference type="SUPFAM" id="SSF81631">
    <property type="entry name" value="PAP/OAS1 substrate-binding domain"/>
    <property type="match status" value="1"/>
</dbReference>